<protein>
    <submittedName>
        <fullName evidence="1">Transposase</fullName>
    </submittedName>
</protein>
<keyword evidence="2" id="KW-1185">Reference proteome</keyword>
<evidence type="ECO:0000313" key="2">
    <source>
        <dbReference type="Proteomes" id="UP000502699"/>
    </source>
</evidence>
<dbReference type="RefSeq" id="WP_166270956.1">
    <property type="nucleotide sequence ID" value="NZ_CP048029.1"/>
</dbReference>
<dbReference type="Proteomes" id="UP000502699">
    <property type="component" value="Chromosome"/>
</dbReference>
<dbReference type="AlphaFoldDB" id="A0A6G7VDZ7"/>
<evidence type="ECO:0000313" key="1">
    <source>
        <dbReference type="EMBL" id="QIK38194.1"/>
    </source>
</evidence>
<dbReference type="KEGG" id="cjap:GWK36_09650"/>
<dbReference type="PANTHER" id="PTHR30298">
    <property type="entry name" value="H REPEAT-ASSOCIATED PREDICTED TRANSPOSASE"/>
    <property type="match status" value="1"/>
</dbReference>
<name>A0A6G7VDZ7_9GAMM</name>
<dbReference type="InterPro" id="IPR051698">
    <property type="entry name" value="Transposase_11-like"/>
</dbReference>
<reference evidence="2" key="1">
    <citation type="submission" date="2020-01" db="EMBL/GenBank/DDBJ databases">
        <title>Caldichromatium gen. nov., sp. nov., a thermophilic purple sulfur bacterium member of the family Chromatiaceae isolated from Nakabusa hot spring, Japan.</title>
        <authorList>
            <person name="Saini M.K."/>
            <person name="Hanada S."/>
            <person name="Tank M."/>
        </authorList>
    </citation>
    <scope>NUCLEOTIDE SEQUENCE [LARGE SCALE GENOMIC DNA]</scope>
    <source>
        <strain evidence="2">No.7</strain>
    </source>
</reference>
<dbReference type="PANTHER" id="PTHR30298:SF0">
    <property type="entry name" value="PROTEIN YBFL-RELATED"/>
    <property type="match status" value="1"/>
</dbReference>
<organism evidence="1 2">
    <name type="scientific">Caldichromatium japonicum</name>
    <dbReference type="NCBI Taxonomy" id="2699430"/>
    <lineage>
        <taxon>Bacteria</taxon>
        <taxon>Pseudomonadati</taxon>
        <taxon>Pseudomonadota</taxon>
        <taxon>Gammaproteobacteria</taxon>
        <taxon>Chromatiales</taxon>
        <taxon>Chromatiaceae</taxon>
        <taxon>Caldichromatium</taxon>
    </lineage>
</organism>
<dbReference type="EMBL" id="CP048029">
    <property type="protein sequence ID" value="QIK38194.1"/>
    <property type="molecule type" value="Genomic_DNA"/>
</dbReference>
<sequence>MGAKTEKTAIPELLTTLAHEGRIVTIDAMGIPASIAQAIRDNKVDYVLAVKDNPPTLAALLRDFCTLFPAAPDRPPGVYRDGEEDS</sequence>
<proteinExistence type="predicted"/>
<gene>
    <name evidence="1" type="ORF">GWK36_09650</name>
</gene>
<accession>A0A6G7VDZ7</accession>